<evidence type="ECO:0000313" key="1">
    <source>
        <dbReference type="EMBL" id="ALG96830.1"/>
    </source>
</evidence>
<dbReference type="RefSeq" id="YP_009197907.1">
    <property type="nucleotide sequence ID" value="NC_028787.1"/>
</dbReference>
<evidence type="ECO:0000313" key="2">
    <source>
        <dbReference type="Proteomes" id="UP000202152"/>
    </source>
</evidence>
<reference evidence="1 2" key="1">
    <citation type="journal article" date="2015" name="Environ. Microbiol.">
        <title>Novel viral genomes identified from six metagenomes reveal wide distribution of archaeal viruses and high viral diversity in terrestrial hot springs.</title>
        <authorList>
            <person name="Gudbergsdottir S.R."/>
            <person name="Menzel P."/>
            <person name="Krogh A."/>
            <person name="Young M."/>
            <person name="Peng X."/>
        </authorList>
    </citation>
    <scope>NUCLEOTIDE SEQUENCE [LARGE SCALE GENOMIC DNA]</scope>
    <source>
        <strain evidence="1 2">ABV3</strain>
    </source>
</reference>
<organism evidence="1 2">
    <name type="scientific">Acidianus bottle-shaped virus 3 strain ABV3</name>
    <dbReference type="NCBI Taxonomy" id="1732174"/>
    <lineage>
        <taxon>Viruses</taxon>
        <taxon>Viruses incertae sedis</taxon>
        <taxon>Ampullaviridae</taxon>
        <taxon>Bottigliavirus</taxon>
        <taxon>Bottigliavirus krisuvikense</taxon>
        <taxon>Bottigliavirus ABV3</taxon>
    </lineage>
</organism>
<dbReference type="KEGG" id="vg:26625108"/>
<protein>
    <submittedName>
        <fullName evidence="1">Uncharacterized protein</fullName>
    </submittedName>
</protein>
<dbReference type="Proteomes" id="UP000202152">
    <property type="component" value="Segment"/>
</dbReference>
<name>A0A0N9NI76_9VIRU</name>
<sequence>MEFPHSVQYVLTCPELVIIECRGTNQCIELYRQKEKEVKKVKI</sequence>
<keyword evidence="2" id="KW-1185">Reference proteome</keyword>
<proteinExistence type="predicted"/>
<dbReference type="GeneID" id="26625108"/>
<dbReference type="EMBL" id="KP282674">
    <property type="protein sequence ID" value="ALG96830.1"/>
    <property type="molecule type" value="Genomic_DNA"/>
</dbReference>
<accession>A0A0N9NI76</accession>